<dbReference type="NCBIfam" id="NF003262">
    <property type="entry name" value="PRK04233.1"/>
    <property type="match status" value="1"/>
</dbReference>
<comment type="similarity">
    <text evidence="1 2">Belongs to the UPF0225 family.</text>
</comment>
<organism evidence="4 5">
    <name type="scientific">Stenotrophomonas maltophilia</name>
    <name type="common">Pseudomonas maltophilia</name>
    <name type="synonym">Xanthomonas maltophilia</name>
    <dbReference type="NCBI Taxonomy" id="40324"/>
    <lineage>
        <taxon>Bacteria</taxon>
        <taxon>Pseudomonadati</taxon>
        <taxon>Pseudomonadota</taxon>
        <taxon>Gammaproteobacteria</taxon>
        <taxon>Lysobacterales</taxon>
        <taxon>Lysobacteraceae</taxon>
        <taxon>Stenotrophomonas</taxon>
        <taxon>Stenotrophomonas maltophilia group</taxon>
    </lineage>
</organism>
<feature type="domain" description="YchJ-like middle NTF2-like" evidence="3">
    <location>
        <begin position="44"/>
        <end position="141"/>
    </location>
</feature>
<dbReference type="HAMAP" id="MF_00612">
    <property type="entry name" value="UPF0225"/>
    <property type="match status" value="1"/>
</dbReference>
<sequence length="142" mass="15544">MASARATGHNAGMSTPSTDPCPCGLPAAYAACCGVYHAGTPAPDAERLMRSRYSAYVQRRADYLLASWHPDTRPAELSLDDAPGQRTHWLGLTVHAHRSTGTDSAEVRFTARYRIGGGSAVHMAEHSRFLRHDGRWYYLDAV</sequence>
<dbReference type="SUPFAM" id="SSF54427">
    <property type="entry name" value="NTF2-like"/>
    <property type="match status" value="1"/>
</dbReference>
<name>A0A7V8JK03_STEMA</name>
<evidence type="ECO:0000256" key="1">
    <source>
        <dbReference type="ARBA" id="ARBA00010839"/>
    </source>
</evidence>
<dbReference type="EMBL" id="WNDS01000005">
    <property type="protein sequence ID" value="KAF1013175.1"/>
    <property type="molecule type" value="Genomic_DNA"/>
</dbReference>
<evidence type="ECO:0000256" key="2">
    <source>
        <dbReference type="HAMAP-Rule" id="MF_00612"/>
    </source>
</evidence>
<gene>
    <name evidence="4" type="ORF">GAK31_03324</name>
</gene>
<accession>A0A7V8JK03</accession>
<dbReference type="AlphaFoldDB" id="A0A7V8JK03"/>
<dbReference type="InterPro" id="IPR048469">
    <property type="entry name" value="YchJ-like_M"/>
</dbReference>
<comment type="caution">
    <text evidence="4">The sequence shown here is derived from an EMBL/GenBank/DDBJ whole genome shotgun (WGS) entry which is preliminary data.</text>
</comment>
<proteinExistence type="inferred from homology"/>
<dbReference type="Pfam" id="PF02810">
    <property type="entry name" value="SEC-C"/>
    <property type="match status" value="1"/>
</dbReference>
<dbReference type="PANTHER" id="PTHR33747">
    <property type="entry name" value="UPF0225 PROTEIN SCO1677"/>
    <property type="match status" value="1"/>
</dbReference>
<evidence type="ECO:0000313" key="5">
    <source>
        <dbReference type="Proteomes" id="UP000487117"/>
    </source>
</evidence>
<evidence type="ECO:0000313" key="4">
    <source>
        <dbReference type="EMBL" id="KAF1013175.1"/>
    </source>
</evidence>
<dbReference type="PANTHER" id="PTHR33747:SF1">
    <property type="entry name" value="ADENYLATE CYCLASE-ASSOCIATED CAP C-TERMINAL DOMAIN-CONTAINING PROTEIN"/>
    <property type="match status" value="1"/>
</dbReference>
<reference evidence="5" key="1">
    <citation type="journal article" date="2020" name="MBio">
        <title>Horizontal gene transfer to a defensive symbiont with a reduced genome amongst a multipartite beetle microbiome.</title>
        <authorList>
            <person name="Waterworth S.C."/>
            <person name="Florez L.V."/>
            <person name="Rees E.R."/>
            <person name="Hertweck C."/>
            <person name="Kaltenpoth M."/>
            <person name="Kwan J.C."/>
        </authorList>
    </citation>
    <scope>NUCLEOTIDE SEQUENCE [LARGE SCALE GENOMIC DNA]</scope>
</reference>
<dbReference type="InterPro" id="IPR032710">
    <property type="entry name" value="NTF2-like_dom_sf"/>
</dbReference>
<protein>
    <recommendedName>
        <fullName evidence="2">UPF0225 protein GAK31_03324</fullName>
    </recommendedName>
</protein>
<dbReference type="InterPro" id="IPR004027">
    <property type="entry name" value="SEC_C_motif"/>
</dbReference>
<dbReference type="Gene3D" id="3.10.450.50">
    <property type="match status" value="1"/>
</dbReference>
<dbReference type="InterPro" id="IPR023006">
    <property type="entry name" value="YchJ-like"/>
</dbReference>
<dbReference type="Proteomes" id="UP000487117">
    <property type="component" value="Unassembled WGS sequence"/>
</dbReference>
<dbReference type="Pfam" id="PF17775">
    <property type="entry name" value="YchJ_M-like"/>
    <property type="match status" value="1"/>
</dbReference>
<evidence type="ECO:0000259" key="3">
    <source>
        <dbReference type="Pfam" id="PF17775"/>
    </source>
</evidence>